<dbReference type="CDD" id="cd00520">
    <property type="entry name" value="RRF"/>
    <property type="match status" value="1"/>
</dbReference>
<evidence type="ECO:0000256" key="2">
    <source>
        <dbReference type="ARBA" id="ARBA00005912"/>
    </source>
</evidence>
<feature type="coiled-coil region" evidence="6">
    <location>
        <begin position="135"/>
        <end position="162"/>
    </location>
</feature>
<dbReference type="HAMAP" id="MF_00040">
    <property type="entry name" value="RRF"/>
    <property type="match status" value="1"/>
</dbReference>
<name>A0A7G9GLP0_9FIRM</name>
<keyword evidence="6" id="KW-0175">Coiled coil</keyword>
<dbReference type="EMBL" id="CP060636">
    <property type="protein sequence ID" value="QNM11722.1"/>
    <property type="molecule type" value="Genomic_DNA"/>
</dbReference>
<comment type="function">
    <text evidence="5">Responsible for the release of ribosomes from messenger RNA at the termination of protein biosynthesis. May increase the efficiency of translation by recycling ribosomes from one round of translation to another.</text>
</comment>
<keyword evidence="9" id="KW-1185">Reference proteome</keyword>
<dbReference type="AlphaFoldDB" id="A0A7G9GLP0"/>
<evidence type="ECO:0000256" key="6">
    <source>
        <dbReference type="SAM" id="Coils"/>
    </source>
</evidence>
<gene>
    <name evidence="5 8" type="primary">frr</name>
    <name evidence="8" type="ORF">H9Q80_15950</name>
</gene>
<keyword evidence="3 5" id="KW-0963">Cytoplasm</keyword>
<organism evidence="8 9">
    <name type="scientific">[Eubacterium] hominis</name>
    <dbReference type="NCBI Taxonomy" id="2764325"/>
    <lineage>
        <taxon>Bacteria</taxon>
        <taxon>Bacillati</taxon>
        <taxon>Bacillota</taxon>
        <taxon>Erysipelotrichia</taxon>
        <taxon>Erysipelotrichales</taxon>
        <taxon>Erysipelotrichaceae</taxon>
        <taxon>Amedibacillus</taxon>
    </lineage>
</organism>
<dbReference type="FunFam" id="3.30.1360.40:FF:000001">
    <property type="entry name" value="Ribosome-recycling factor"/>
    <property type="match status" value="1"/>
</dbReference>
<sequence>MENVIEVMNHKMEKAVSALEENLKTLRTGVANASLLDHVHFDYYGSPTPINQVASIKVVEGRQLMIKPYDKSSLKDIERAISTSDVGLVPQNDGDVIRLNVPSLTEERRKELAKHAGKYGEEAKIAIRNVRREGMEAIKKDKELTEDDKKEMEKDIQKVTDKFVKTVDAAVSAKEAEIMKV</sequence>
<dbReference type="InterPro" id="IPR023584">
    <property type="entry name" value="Ribosome_recyc_fac_dom"/>
</dbReference>
<keyword evidence="4 5" id="KW-0648">Protein biosynthesis</keyword>
<dbReference type="Gene3D" id="1.10.132.20">
    <property type="entry name" value="Ribosome-recycling factor"/>
    <property type="match status" value="1"/>
</dbReference>
<dbReference type="Pfam" id="PF01765">
    <property type="entry name" value="RRF"/>
    <property type="match status" value="1"/>
</dbReference>
<feature type="domain" description="Ribosome recycling factor" evidence="7">
    <location>
        <begin position="19"/>
        <end position="179"/>
    </location>
</feature>
<evidence type="ECO:0000256" key="5">
    <source>
        <dbReference type="HAMAP-Rule" id="MF_00040"/>
    </source>
</evidence>
<proteinExistence type="inferred from homology"/>
<dbReference type="NCBIfam" id="TIGR00496">
    <property type="entry name" value="frr"/>
    <property type="match status" value="1"/>
</dbReference>
<dbReference type="KEGG" id="ehn:H9Q80_15950"/>
<comment type="similarity">
    <text evidence="2 5">Belongs to the RRF family.</text>
</comment>
<dbReference type="GO" id="GO:0043023">
    <property type="term" value="F:ribosomal large subunit binding"/>
    <property type="evidence" value="ECO:0007669"/>
    <property type="project" value="TreeGrafter"/>
</dbReference>
<protein>
    <recommendedName>
        <fullName evidence="5">Ribosome-recycling factor</fullName>
        <shortName evidence="5">RRF</shortName>
    </recommendedName>
    <alternativeName>
        <fullName evidence="5">Ribosome-releasing factor</fullName>
    </alternativeName>
</protein>
<dbReference type="Gene3D" id="3.30.1360.40">
    <property type="match status" value="1"/>
</dbReference>
<evidence type="ECO:0000256" key="3">
    <source>
        <dbReference type="ARBA" id="ARBA00022490"/>
    </source>
</evidence>
<evidence type="ECO:0000259" key="7">
    <source>
        <dbReference type="Pfam" id="PF01765"/>
    </source>
</evidence>
<dbReference type="RefSeq" id="WP_117452177.1">
    <property type="nucleotide sequence ID" value="NZ_CP060636.1"/>
</dbReference>
<evidence type="ECO:0000256" key="1">
    <source>
        <dbReference type="ARBA" id="ARBA00004496"/>
    </source>
</evidence>
<evidence type="ECO:0000313" key="8">
    <source>
        <dbReference type="EMBL" id="QNM11722.1"/>
    </source>
</evidence>
<accession>A0A7G9GLP0</accession>
<dbReference type="InterPro" id="IPR036191">
    <property type="entry name" value="RRF_sf"/>
</dbReference>
<evidence type="ECO:0000313" key="9">
    <source>
        <dbReference type="Proteomes" id="UP000515856"/>
    </source>
</evidence>
<dbReference type="InterPro" id="IPR002661">
    <property type="entry name" value="Ribosome_recyc_fac"/>
</dbReference>
<dbReference type="PANTHER" id="PTHR20982">
    <property type="entry name" value="RIBOSOME RECYCLING FACTOR"/>
    <property type="match status" value="1"/>
</dbReference>
<dbReference type="SUPFAM" id="SSF55194">
    <property type="entry name" value="Ribosome recycling factor, RRF"/>
    <property type="match status" value="1"/>
</dbReference>
<evidence type="ECO:0000256" key="4">
    <source>
        <dbReference type="ARBA" id="ARBA00022917"/>
    </source>
</evidence>
<reference evidence="8 9" key="1">
    <citation type="submission" date="2020-08" db="EMBL/GenBank/DDBJ databases">
        <authorList>
            <person name="Liu C."/>
            <person name="Sun Q."/>
        </authorList>
    </citation>
    <scope>NUCLEOTIDE SEQUENCE [LARGE SCALE GENOMIC DNA]</scope>
    <source>
        <strain evidence="8 9">NSJ-61</strain>
    </source>
</reference>
<dbReference type="Proteomes" id="UP000515856">
    <property type="component" value="Chromosome"/>
</dbReference>
<dbReference type="GO" id="GO:0006415">
    <property type="term" value="P:translational termination"/>
    <property type="evidence" value="ECO:0007669"/>
    <property type="project" value="UniProtKB-UniRule"/>
</dbReference>
<dbReference type="PANTHER" id="PTHR20982:SF3">
    <property type="entry name" value="MITOCHONDRIAL RIBOSOME RECYCLING FACTOR PSEUDO 1"/>
    <property type="match status" value="1"/>
</dbReference>
<comment type="subcellular location">
    <subcellularLocation>
        <location evidence="1 5">Cytoplasm</location>
    </subcellularLocation>
</comment>
<dbReference type="GO" id="GO:0005737">
    <property type="term" value="C:cytoplasm"/>
    <property type="evidence" value="ECO:0007669"/>
    <property type="project" value="UniProtKB-SubCell"/>
</dbReference>
<dbReference type="FunFam" id="1.10.132.20:FF:000001">
    <property type="entry name" value="Ribosome-recycling factor"/>
    <property type="match status" value="1"/>
</dbReference>